<dbReference type="Gene3D" id="2.30.29.30">
    <property type="entry name" value="Pleckstrin-homology domain (PH domain)/Phosphotyrosine-binding domain (PTB)"/>
    <property type="match status" value="1"/>
</dbReference>
<dbReference type="PROSITE" id="PS50200">
    <property type="entry name" value="RA"/>
    <property type="match status" value="1"/>
</dbReference>
<dbReference type="GO" id="GO:0008284">
    <property type="term" value="P:positive regulation of cell population proliferation"/>
    <property type="evidence" value="ECO:0007669"/>
    <property type="project" value="UniProtKB-ARBA"/>
</dbReference>
<evidence type="ECO:0000256" key="3">
    <source>
        <dbReference type="ARBA" id="ARBA00004413"/>
    </source>
</evidence>
<evidence type="ECO:0000256" key="1">
    <source>
        <dbReference type="ARBA" id="ARBA00004246"/>
    </source>
</evidence>
<dbReference type="InterPro" id="IPR000159">
    <property type="entry name" value="RA_dom"/>
</dbReference>
<dbReference type="InterPro" id="IPR035963">
    <property type="entry name" value="FERM_2"/>
</dbReference>
<dbReference type="PANTHER" id="PTHR24418">
    <property type="entry name" value="TYROSINE-PROTEIN KINASE"/>
    <property type="match status" value="1"/>
</dbReference>
<evidence type="ECO:0000259" key="20">
    <source>
        <dbReference type="PROSITE" id="PS50011"/>
    </source>
</evidence>
<keyword evidence="11" id="KW-0418">Kinase</keyword>
<evidence type="ECO:0000256" key="15">
    <source>
        <dbReference type="ARBA" id="ARBA00023137"/>
    </source>
</evidence>
<dbReference type="InterPro" id="IPR029071">
    <property type="entry name" value="Ubiquitin-like_domsf"/>
</dbReference>
<dbReference type="Pfam" id="PF18038">
    <property type="entry name" value="FERM_N_2"/>
    <property type="match status" value="1"/>
</dbReference>
<dbReference type="EC" id="2.7.10.1" evidence="5"/>
<dbReference type="WBParaSite" id="SMUV_0000863101-mRNA-1">
    <property type="protein sequence ID" value="SMUV_0000863101-mRNA-1"/>
    <property type="gene ID" value="SMUV_0000863101"/>
</dbReference>
<dbReference type="PROSITE" id="PS50057">
    <property type="entry name" value="FERM_3"/>
    <property type="match status" value="1"/>
</dbReference>
<dbReference type="InterPro" id="IPR001245">
    <property type="entry name" value="Ser-Thr/Tyr_kinase_cat_dom"/>
</dbReference>
<keyword evidence="12 18" id="KW-0067">ATP-binding</keyword>
<dbReference type="Proteomes" id="UP000046393">
    <property type="component" value="Unplaced"/>
</dbReference>
<keyword evidence="13" id="KW-0965">Cell junction</keyword>
<evidence type="ECO:0000256" key="12">
    <source>
        <dbReference type="ARBA" id="ARBA00022840"/>
    </source>
</evidence>
<evidence type="ECO:0000256" key="9">
    <source>
        <dbReference type="ARBA" id="ARBA00022679"/>
    </source>
</evidence>
<dbReference type="InterPro" id="IPR000299">
    <property type="entry name" value="FERM_domain"/>
</dbReference>
<dbReference type="SMART" id="SM00219">
    <property type="entry name" value="TyrKc"/>
    <property type="match status" value="1"/>
</dbReference>
<dbReference type="GO" id="GO:0005737">
    <property type="term" value="C:cytoplasm"/>
    <property type="evidence" value="ECO:0007669"/>
    <property type="project" value="UniProtKB-SubCell"/>
</dbReference>
<dbReference type="Gene3D" id="1.20.120.330">
    <property type="entry name" value="Nucleotidyltransferases domain 2"/>
    <property type="match status" value="1"/>
</dbReference>
<feature type="compositionally biased region" description="Low complexity" evidence="19">
    <location>
        <begin position="706"/>
        <end position="723"/>
    </location>
</feature>
<keyword evidence="15" id="KW-0829">Tyrosine-protein kinase</keyword>
<dbReference type="InterPro" id="IPR011993">
    <property type="entry name" value="PH-like_dom_sf"/>
</dbReference>
<dbReference type="InterPro" id="IPR049385">
    <property type="entry name" value="FAK1-like_FERM_C"/>
</dbReference>
<dbReference type="GO" id="GO:0007172">
    <property type="term" value="P:signal complex assembly"/>
    <property type="evidence" value="ECO:0007669"/>
    <property type="project" value="InterPro"/>
</dbReference>
<keyword evidence="8" id="KW-0597">Phosphoprotein</keyword>
<dbReference type="Gene3D" id="1.20.80.10">
    <property type="match status" value="1"/>
</dbReference>
<sequence>MNKGGVIRVYIPNGSVKSVRLSSETTVERVIHVVIAGLGIDDVSYGYFAIRLLNFPTAQTSNNDDCYWLHSGFTIQQVYDKYFGNTVSCSQLRFELRMRFVPSDLQELYQTQVEAFMFLHDQVLADYLSQVSWKVPTDTAIELAALQLRRELGEINKCFSEKSSKLDELEISGAFQKYLPETIIVTTKPKQLRKVLLSGIKKFASFSPTECIFWFLKVVKQLAQFDVEIFRCSIGKDWSAPVDILIGMRVGISYNTDSRCIPKLITEIKFVVDIAVLKLRENSAKATIKLRLSGSSQPLYLTVADTTIAESLAHIVDGYQMLLVHRGSVWIPDGEYSGEHYIFGVALFFVANLLSFSRTFEGSNGLSINRLRVTLDELLGDGQFGNVYRGTYFETDEGSPRAVAVKVCKLENEALEMRNFLSEAYRMGQFDHPYIIKLLGICTESPTWIVMELAPYGELRHYLTEYHSCLDLSIQLLFCHQLSMAVSYLHCNKFVHRDIAARNVLVSTPRAVKLSDFGLTRCIDEQSVYISSKGKLPIKWMAPESINFRQFTMASDVWMFGVCMWEILTYGVKPWQGIRNHDVILRIEADERLEKPDGCPAAVYELLRRLWVFDWHYRPNMSEVEFSINYLLDQLDRGVSFNMLVAPSLEESISFKDSKESLKAVPVLNVDSSVVPISTIWRTLEQQRIQSEKDSKWLEEEEEKLLPTSSSAAPVHSSYSHSSLPEKNDNASNRCYCPPPGYEFDRADDAIHTAVLKVIESVANFSKTFTPHMERTLFVSLVKAITDELNKLLSETSSCLLVLDPDSQHQVQLIETLLGSDMKNMANCVTAAFDLSATEEDSELARRQVLKVATQLAFNCKYFLESVDSARIQSGVAKLKRIDTSTKHSSQ</sequence>
<dbReference type="GO" id="GO:0048680">
    <property type="term" value="P:positive regulation of axon regeneration"/>
    <property type="evidence" value="ECO:0007669"/>
    <property type="project" value="UniProtKB-ARBA"/>
</dbReference>
<dbReference type="STRING" id="451379.A0A0N5AUT8"/>
<dbReference type="SUPFAM" id="SSF54236">
    <property type="entry name" value="Ubiquitin-like"/>
    <property type="match status" value="1"/>
</dbReference>
<dbReference type="InterPro" id="IPR005189">
    <property type="entry name" value="Focal_adhesion_kin_target_dom"/>
</dbReference>
<evidence type="ECO:0000313" key="24">
    <source>
        <dbReference type="WBParaSite" id="SMUV_0000863101-mRNA-1"/>
    </source>
</evidence>
<dbReference type="SUPFAM" id="SSF68993">
    <property type="entry name" value="FAT domain of focal adhesion kinase"/>
    <property type="match status" value="1"/>
</dbReference>
<evidence type="ECO:0000313" key="23">
    <source>
        <dbReference type="Proteomes" id="UP000046393"/>
    </source>
</evidence>
<dbReference type="Pfam" id="PF00373">
    <property type="entry name" value="FERM_M"/>
    <property type="match status" value="1"/>
</dbReference>
<feature type="binding site" evidence="18">
    <location>
        <position position="406"/>
    </location>
    <ligand>
        <name>ATP</name>
        <dbReference type="ChEBI" id="CHEBI:30616"/>
    </ligand>
</feature>
<evidence type="ECO:0000256" key="4">
    <source>
        <dbReference type="ARBA" id="ARBA00004496"/>
    </source>
</evidence>
<dbReference type="GO" id="GO:0005886">
    <property type="term" value="C:plasma membrane"/>
    <property type="evidence" value="ECO:0007669"/>
    <property type="project" value="UniProtKB-SubCell"/>
</dbReference>
<dbReference type="PROSITE" id="PS00107">
    <property type="entry name" value="PROTEIN_KINASE_ATP"/>
    <property type="match status" value="1"/>
</dbReference>
<dbReference type="InterPro" id="IPR000719">
    <property type="entry name" value="Prot_kinase_dom"/>
</dbReference>
<proteinExistence type="predicted"/>
<dbReference type="Gene3D" id="3.30.200.20">
    <property type="entry name" value="Phosphorylase Kinase, domain 1"/>
    <property type="match status" value="1"/>
</dbReference>
<dbReference type="PROSITE" id="PS00109">
    <property type="entry name" value="PROTEIN_KINASE_TYR"/>
    <property type="match status" value="1"/>
</dbReference>
<name>A0A0N5AUT8_9BILA</name>
<keyword evidence="14" id="KW-0472">Membrane</keyword>
<evidence type="ECO:0000256" key="2">
    <source>
        <dbReference type="ARBA" id="ARBA00004316"/>
    </source>
</evidence>
<dbReference type="InterPro" id="IPR036137">
    <property type="entry name" value="Focal_adhe_kin_target_dom_sf"/>
</dbReference>
<dbReference type="Gene3D" id="3.10.20.90">
    <property type="entry name" value="Phosphatidylinositol 3-kinase Catalytic Subunit, Chain A, domain 1"/>
    <property type="match status" value="1"/>
</dbReference>
<evidence type="ECO:0000259" key="21">
    <source>
        <dbReference type="PROSITE" id="PS50057"/>
    </source>
</evidence>
<dbReference type="InterPro" id="IPR011009">
    <property type="entry name" value="Kinase-like_dom_sf"/>
</dbReference>
<dbReference type="InterPro" id="IPR008266">
    <property type="entry name" value="Tyr_kinase_AS"/>
</dbReference>
<keyword evidence="16" id="KW-0966">Cell projection</keyword>
<dbReference type="CDD" id="cd14473">
    <property type="entry name" value="FERM_B-lobe"/>
    <property type="match status" value="1"/>
</dbReference>
<feature type="domain" description="Ras-associating" evidence="22">
    <location>
        <begin position="3"/>
        <end position="50"/>
    </location>
</feature>
<dbReference type="Pfam" id="PF07714">
    <property type="entry name" value="PK_Tyr_Ser-Thr"/>
    <property type="match status" value="1"/>
</dbReference>
<dbReference type="InterPro" id="IPR050198">
    <property type="entry name" value="Non-receptor_tyrosine_kinases"/>
</dbReference>
<evidence type="ECO:0000256" key="19">
    <source>
        <dbReference type="SAM" id="MobiDB-lite"/>
    </source>
</evidence>
<dbReference type="InterPro" id="IPR041390">
    <property type="entry name" value="FADK_N"/>
</dbReference>
<accession>A0A0N5AUT8</accession>
<dbReference type="SMART" id="SM00295">
    <property type="entry name" value="B41"/>
    <property type="match status" value="1"/>
</dbReference>
<dbReference type="GO" id="GO:0004714">
    <property type="term" value="F:transmembrane receptor protein tyrosine kinase activity"/>
    <property type="evidence" value="ECO:0007669"/>
    <property type="project" value="UniProtKB-EC"/>
</dbReference>
<dbReference type="CDD" id="cd13190">
    <property type="entry name" value="FERM_C_FAK1"/>
    <property type="match status" value="1"/>
</dbReference>
<dbReference type="InterPro" id="IPR020635">
    <property type="entry name" value="Tyr_kinase_cat_dom"/>
</dbReference>
<dbReference type="Gene3D" id="1.10.510.10">
    <property type="entry name" value="Transferase(Phosphotransferase) domain 1"/>
    <property type="match status" value="1"/>
</dbReference>
<evidence type="ECO:0000256" key="16">
    <source>
        <dbReference type="ARBA" id="ARBA00023273"/>
    </source>
</evidence>
<evidence type="ECO:0000256" key="14">
    <source>
        <dbReference type="ARBA" id="ARBA00023136"/>
    </source>
</evidence>
<evidence type="ECO:0000256" key="6">
    <source>
        <dbReference type="ARBA" id="ARBA00022475"/>
    </source>
</evidence>
<dbReference type="GO" id="GO:0042995">
    <property type="term" value="C:cell projection"/>
    <property type="evidence" value="ECO:0007669"/>
    <property type="project" value="UniProtKB-SubCell"/>
</dbReference>
<dbReference type="GO" id="GO:0061564">
    <property type="term" value="P:axon development"/>
    <property type="evidence" value="ECO:0007669"/>
    <property type="project" value="UniProtKB-ARBA"/>
</dbReference>
<evidence type="ECO:0000256" key="5">
    <source>
        <dbReference type="ARBA" id="ARBA00011902"/>
    </source>
</evidence>
<feature type="region of interest" description="Disordered" evidence="19">
    <location>
        <begin position="705"/>
        <end position="732"/>
    </location>
</feature>
<evidence type="ECO:0000256" key="8">
    <source>
        <dbReference type="ARBA" id="ARBA00022553"/>
    </source>
</evidence>
<dbReference type="InterPro" id="IPR017441">
    <property type="entry name" value="Protein_kinase_ATP_BS"/>
</dbReference>
<feature type="domain" description="FERM" evidence="21">
    <location>
        <begin position="5"/>
        <end position="327"/>
    </location>
</feature>
<comment type="catalytic activity">
    <reaction evidence="17">
        <text>L-tyrosyl-[protein] + ATP = O-phospho-L-tyrosyl-[protein] + ADP + H(+)</text>
        <dbReference type="Rhea" id="RHEA:10596"/>
        <dbReference type="Rhea" id="RHEA-COMP:10136"/>
        <dbReference type="Rhea" id="RHEA-COMP:20101"/>
        <dbReference type="ChEBI" id="CHEBI:15378"/>
        <dbReference type="ChEBI" id="CHEBI:30616"/>
        <dbReference type="ChEBI" id="CHEBI:46858"/>
        <dbReference type="ChEBI" id="CHEBI:61978"/>
        <dbReference type="ChEBI" id="CHEBI:456216"/>
        <dbReference type="EC" id="2.7.10.1"/>
    </reaction>
</comment>
<evidence type="ECO:0000256" key="7">
    <source>
        <dbReference type="ARBA" id="ARBA00022490"/>
    </source>
</evidence>
<comment type="subcellular location">
    <subcellularLocation>
        <location evidence="1">Cell junction</location>
        <location evidence="1">Focal adhesion</location>
    </subcellularLocation>
    <subcellularLocation>
        <location evidence="3">Cell membrane</location>
        <topology evidence="3">Peripheral membrane protein</topology>
        <orientation evidence="3">Cytoplasmic side</orientation>
    </subcellularLocation>
    <subcellularLocation>
        <location evidence="2">Cell projection</location>
    </subcellularLocation>
    <subcellularLocation>
        <location evidence="4">Cytoplasm</location>
    </subcellularLocation>
</comment>
<keyword evidence="6" id="KW-1003">Cell membrane</keyword>
<dbReference type="GO" id="GO:0005524">
    <property type="term" value="F:ATP binding"/>
    <property type="evidence" value="ECO:0007669"/>
    <property type="project" value="UniProtKB-UniRule"/>
</dbReference>
<dbReference type="InterPro" id="IPR019749">
    <property type="entry name" value="Band_41_domain"/>
</dbReference>
<organism evidence="23 24">
    <name type="scientific">Syphacia muris</name>
    <dbReference type="NCBI Taxonomy" id="451379"/>
    <lineage>
        <taxon>Eukaryota</taxon>
        <taxon>Metazoa</taxon>
        <taxon>Ecdysozoa</taxon>
        <taxon>Nematoda</taxon>
        <taxon>Chromadorea</taxon>
        <taxon>Rhabditida</taxon>
        <taxon>Spirurina</taxon>
        <taxon>Oxyuridomorpha</taxon>
        <taxon>Oxyuroidea</taxon>
        <taxon>Oxyuridae</taxon>
        <taxon>Syphacia</taxon>
    </lineage>
</organism>
<feature type="domain" description="Protein kinase" evidence="20">
    <location>
        <begin position="373"/>
        <end position="631"/>
    </location>
</feature>
<dbReference type="SUPFAM" id="SSF50729">
    <property type="entry name" value="PH domain-like"/>
    <property type="match status" value="1"/>
</dbReference>
<dbReference type="SUPFAM" id="SSF47031">
    <property type="entry name" value="Second domain of FERM"/>
    <property type="match status" value="1"/>
</dbReference>
<dbReference type="GO" id="GO:0007165">
    <property type="term" value="P:signal transduction"/>
    <property type="evidence" value="ECO:0007669"/>
    <property type="project" value="InterPro"/>
</dbReference>
<dbReference type="InterPro" id="IPR041784">
    <property type="entry name" value="FAK1/PYK2_FERM_C"/>
</dbReference>
<evidence type="ECO:0000256" key="10">
    <source>
        <dbReference type="ARBA" id="ARBA00022741"/>
    </source>
</evidence>
<dbReference type="PRINTS" id="PR00109">
    <property type="entry name" value="TYRKINASE"/>
</dbReference>
<dbReference type="GO" id="GO:0005925">
    <property type="term" value="C:focal adhesion"/>
    <property type="evidence" value="ECO:0007669"/>
    <property type="project" value="UniProtKB-SubCell"/>
</dbReference>
<dbReference type="PROSITE" id="PS50011">
    <property type="entry name" value="PROTEIN_KINASE_DOM"/>
    <property type="match status" value="1"/>
</dbReference>
<keyword evidence="10 18" id="KW-0547">Nucleotide-binding</keyword>
<evidence type="ECO:0000256" key="13">
    <source>
        <dbReference type="ARBA" id="ARBA00022949"/>
    </source>
</evidence>
<dbReference type="InterPro" id="IPR019748">
    <property type="entry name" value="FERM_central"/>
</dbReference>
<keyword evidence="7" id="KW-0963">Cytoplasm</keyword>
<dbReference type="FunFam" id="1.10.510.10:FF:001512">
    <property type="entry name" value="Receptor tyrosine-protein kinase erbB-2"/>
    <property type="match status" value="1"/>
</dbReference>
<dbReference type="Pfam" id="PF21477">
    <property type="entry name" value="FERM_C_FAK1"/>
    <property type="match status" value="1"/>
</dbReference>
<evidence type="ECO:0000256" key="11">
    <source>
        <dbReference type="ARBA" id="ARBA00022777"/>
    </source>
</evidence>
<dbReference type="SUPFAM" id="SSF56112">
    <property type="entry name" value="Protein kinase-like (PK-like)"/>
    <property type="match status" value="1"/>
</dbReference>
<evidence type="ECO:0000259" key="22">
    <source>
        <dbReference type="PROSITE" id="PS50200"/>
    </source>
</evidence>
<keyword evidence="23" id="KW-1185">Reference proteome</keyword>
<dbReference type="Pfam" id="PF03623">
    <property type="entry name" value="Focal_AT"/>
    <property type="match status" value="1"/>
</dbReference>
<dbReference type="InterPro" id="IPR014352">
    <property type="entry name" value="FERM/acyl-CoA-bd_prot_sf"/>
</dbReference>
<evidence type="ECO:0000256" key="18">
    <source>
        <dbReference type="PROSITE-ProRule" id="PRU10141"/>
    </source>
</evidence>
<protein>
    <recommendedName>
        <fullName evidence="5">receptor protein-tyrosine kinase</fullName>
        <ecNumber evidence="5">2.7.10.1</ecNumber>
    </recommendedName>
</protein>
<dbReference type="AlphaFoldDB" id="A0A0N5AUT8"/>
<evidence type="ECO:0000256" key="17">
    <source>
        <dbReference type="ARBA" id="ARBA00051243"/>
    </source>
</evidence>
<keyword evidence="9" id="KW-0808">Transferase</keyword>
<reference evidence="24" key="1">
    <citation type="submission" date="2017-02" db="UniProtKB">
        <authorList>
            <consortium name="WormBaseParasite"/>
        </authorList>
    </citation>
    <scope>IDENTIFICATION</scope>
</reference>